<dbReference type="SUPFAM" id="SSF51735">
    <property type="entry name" value="NAD(P)-binding Rossmann-fold domains"/>
    <property type="match status" value="1"/>
</dbReference>
<dbReference type="SUPFAM" id="SSF116726">
    <property type="entry name" value="TrkA C-terminal domain-like"/>
    <property type="match status" value="1"/>
</dbReference>
<dbReference type="PANTHER" id="PTHR43833:SF7">
    <property type="entry name" value="KTR SYSTEM POTASSIUM UPTAKE PROTEIN C"/>
    <property type="match status" value="1"/>
</dbReference>
<comment type="caution">
    <text evidence="3">The sequence shown here is derived from an EMBL/GenBank/DDBJ whole genome shotgun (WGS) entry which is preliminary data.</text>
</comment>
<evidence type="ECO:0000313" key="4">
    <source>
        <dbReference type="Proteomes" id="UP000053246"/>
    </source>
</evidence>
<dbReference type="OMA" id="PEYEAGC"/>
<dbReference type="EMBL" id="LMWI01000002">
    <property type="protein sequence ID" value="KUJ46469.1"/>
    <property type="molecule type" value="Genomic_DNA"/>
</dbReference>
<dbReference type="PROSITE" id="PS51202">
    <property type="entry name" value="RCK_C"/>
    <property type="match status" value="1"/>
</dbReference>
<dbReference type="PANTHER" id="PTHR43833">
    <property type="entry name" value="POTASSIUM CHANNEL PROTEIN 2-RELATED-RELATED"/>
    <property type="match status" value="1"/>
</dbReference>
<dbReference type="AlphaFoldDB" id="A0A9X0I482"/>
<evidence type="ECO:0000259" key="1">
    <source>
        <dbReference type="PROSITE" id="PS51201"/>
    </source>
</evidence>
<dbReference type="Gene3D" id="3.30.70.1450">
    <property type="entry name" value="Regulator of K+ conductance, C-terminal domain"/>
    <property type="match status" value="1"/>
</dbReference>
<dbReference type="GO" id="GO:0006813">
    <property type="term" value="P:potassium ion transport"/>
    <property type="evidence" value="ECO:0007669"/>
    <property type="project" value="InterPro"/>
</dbReference>
<dbReference type="InterPro" id="IPR006037">
    <property type="entry name" value="RCK_C"/>
</dbReference>
<dbReference type="Pfam" id="PF02080">
    <property type="entry name" value="TrkA_C"/>
    <property type="match status" value="1"/>
</dbReference>
<evidence type="ECO:0000259" key="2">
    <source>
        <dbReference type="PROSITE" id="PS51202"/>
    </source>
</evidence>
<dbReference type="Pfam" id="PF02254">
    <property type="entry name" value="TrkA_N"/>
    <property type="match status" value="1"/>
</dbReference>
<feature type="domain" description="RCK C-terminal" evidence="2">
    <location>
        <begin position="140"/>
        <end position="223"/>
    </location>
</feature>
<accession>A0A9X0I482</accession>
<dbReference type="Proteomes" id="UP000053246">
    <property type="component" value="Unassembled WGS sequence"/>
</dbReference>
<sequence>MSASKPDTDGIAVIGLGRFGSRLAESLSALGHEVLAIDRDSRRVQKWSALLDQVAQADSTDGQALRQLGVADLNRVVVAIGASLESSVLTVLALVELGVPQIWARATSTQHSKILSAVGAQHVIFPEKETGERMAHLIASRMLDFMEFGDAFAIAKMHVPAPMAGHRVSEQQLLDRYGIRIIGVKRPAEQRYRYVSDSLLLGPDDIVIVEGTIDQVQAFASLT</sequence>
<dbReference type="RefSeq" id="WP_013736024.1">
    <property type="nucleotide sequence ID" value="NZ_LMWI01000002.1"/>
</dbReference>
<dbReference type="GO" id="GO:0008324">
    <property type="term" value="F:monoatomic cation transmembrane transporter activity"/>
    <property type="evidence" value="ECO:0007669"/>
    <property type="project" value="InterPro"/>
</dbReference>
<reference evidence="3 4" key="1">
    <citation type="submission" date="2015-10" db="EMBL/GenBank/DDBJ databases">
        <authorList>
            <person name="Ju K.-S."/>
            <person name="Doroghazi J.R."/>
            <person name="Metcalf W.W."/>
        </authorList>
    </citation>
    <scope>NUCLEOTIDE SEQUENCE [LARGE SCALE GENOMIC DNA]</scope>
    <source>
        <strain evidence="3 4">NRRL B-24793</strain>
    </source>
</reference>
<dbReference type="Gene3D" id="3.40.50.720">
    <property type="entry name" value="NAD(P)-binding Rossmann-like Domain"/>
    <property type="match status" value="1"/>
</dbReference>
<proteinExistence type="predicted"/>
<dbReference type="InterPro" id="IPR036291">
    <property type="entry name" value="NAD(P)-bd_dom_sf"/>
</dbReference>
<evidence type="ECO:0000313" key="3">
    <source>
        <dbReference type="EMBL" id="KUJ46469.1"/>
    </source>
</evidence>
<gene>
    <name evidence="3" type="ORF">ADL17_26535</name>
</gene>
<dbReference type="PROSITE" id="PS51201">
    <property type="entry name" value="RCK_N"/>
    <property type="match status" value="1"/>
</dbReference>
<protein>
    <submittedName>
        <fullName evidence="3">Potassium transporter</fullName>
    </submittedName>
</protein>
<feature type="domain" description="RCK N-terminal" evidence="1">
    <location>
        <begin position="8"/>
        <end position="124"/>
    </location>
</feature>
<organism evidence="3 4">
    <name type="scientific">Micromonospora maris</name>
    <dbReference type="NCBI Taxonomy" id="1003110"/>
    <lineage>
        <taxon>Bacteria</taxon>
        <taxon>Bacillati</taxon>
        <taxon>Actinomycetota</taxon>
        <taxon>Actinomycetes</taxon>
        <taxon>Micromonosporales</taxon>
        <taxon>Micromonosporaceae</taxon>
        <taxon>Micromonospora</taxon>
    </lineage>
</organism>
<dbReference type="InterPro" id="IPR050721">
    <property type="entry name" value="Trk_Ktr_HKT_K-transport"/>
</dbReference>
<dbReference type="InterPro" id="IPR036721">
    <property type="entry name" value="RCK_C_sf"/>
</dbReference>
<dbReference type="InterPro" id="IPR003148">
    <property type="entry name" value="RCK_N"/>
</dbReference>
<keyword evidence="4" id="KW-1185">Reference proteome</keyword>
<name>A0A9X0I482_9ACTN</name>